<feature type="domain" description="J" evidence="2">
    <location>
        <begin position="39"/>
        <end position="95"/>
    </location>
</feature>
<dbReference type="FunCoup" id="A0A1Q3AYI0">
    <property type="interactions" value="980"/>
</dbReference>
<dbReference type="STRING" id="3775.A0A1Q3AYI0"/>
<protein>
    <submittedName>
        <fullName evidence="3">DnaJ domain-containing protein</fullName>
    </submittedName>
</protein>
<dbReference type="Pfam" id="PF00226">
    <property type="entry name" value="DnaJ"/>
    <property type="match status" value="1"/>
</dbReference>
<dbReference type="InterPro" id="IPR039884">
    <property type="entry name" value="R3HC1/R3HCL"/>
</dbReference>
<gene>
    <name evidence="3" type="ORF">CFOL_v3_04344</name>
</gene>
<dbReference type="PROSITE" id="PS50076">
    <property type="entry name" value="DNAJ_2"/>
    <property type="match status" value="1"/>
</dbReference>
<feature type="region of interest" description="Disordered" evidence="1">
    <location>
        <begin position="306"/>
        <end position="340"/>
    </location>
</feature>
<dbReference type="Gene3D" id="3.30.70.330">
    <property type="match status" value="1"/>
</dbReference>
<feature type="compositionally biased region" description="Basic and acidic residues" evidence="1">
    <location>
        <begin position="310"/>
        <end position="321"/>
    </location>
</feature>
<dbReference type="PANTHER" id="PTHR21678:SF0">
    <property type="entry name" value="C3H1-TYPE DOMAIN-CONTAINING PROTEIN"/>
    <property type="match status" value="1"/>
</dbReference>
<dbReference type="AlphaFoldDB" id="A0A1Q3AYI0"/>
<organism evidence="3 4">
    <name type="scientific">Cephalotus follicularis</name>
    <name type="common">Albany pitcher plant</name>
    <dbReference type="NCBI Taxonomy" id="3775"/>
    <lineage>
        <taxon>Eukaryota</taxon>
        <taxon>Viridiplantae</taxon>
        <taxon>Streptophyta</taxon>
        <taxon>Embryophyta</taxon>
        <taxon>Tracheophyta</taxon>
        <taxon>Spermatophyta</taxon>
        <taxon>Magnoliopsida</taxon>
        <taxon>eudicotyledons</taxon>
        <taxon>Gunneridae</taxon>
        <taxon>Pentapetalae</taxon>
        <taxon>rosids</taxon>
        <taxon>fabids</taxon>
        <taxon>Oxalidales</taxon>
        <taxon>Cephalotaceae</taxon>
        <taxon>Cephalotus</taxon>
    </lineage>
</organism>
<dbReference type="InterPro" id="IPR012677">
    <property type="entry name" value="Nucleotide-bd_a/b_plait_sf"/>
</dbReference>
<dbReference type="SUPFAM" id="SSF46565">
    <property type="entry name" value="Chaperone J-domain"/>
    <property type="match status" value="1"/>
</dbReference>
<dbReference type="PRINTS" id="PR00625">
    <property type="entry name" value="JDOMAIN"/>
</dbReference>
<proteinExistence type="predicted"/>
<accession>A0A1Q3AYI0</accession>
<evidence type="ECO:0000259" key="2">
    <source>
        <dbReference type="PROSITE" id="PS50076"/>
    </source>
</evidence>
<dbReference type="Proteomes" id="UP000187406">
    <property type="component" value="Unassembled WGS sequence"/>
</dbReference>
<evidence type="ECO:0000313" key="3">
    <source>
        <dbReference type="EMBL" id="GAV60816.1"/>
    </source>
</evidence>
<dbReference type="InterPro" id="IPR001623">
    <property type="entry name" value="DnaJ_domain"/>
</dbReference>
<name>A0A1Q3AYI0_CEPFO</name>
<dbReference type="Gene3D" id="1.10.287.110">
    <property type="entry name" value="DnaJ domain"/>
    <property type="match status" value="1"/>
</dbReference>
<comment type="caution">
    <text evidence="3">The sequence shown here is derived from an EMBL/GenBank/DDBJ whole genome shotgun (WGS) entry which is preliminary data.</text>
</comment>
<keyword evidence="4" id="KW-1185">Reference proteome</keyword>
<dbReference type="InParanoid" id="A0A1Q3AYI0"/>
<dbReference type="SMART" id="SM00271">
    <property type="entry name" value="DnaJ"/>
    <property type="match status" value="1"/>
</dbReference>
<reference evidence="4" key="1">
    <citation type="submission" date="2016-04" db="EMBL/GenBank/DDBJ databases">
        <title>Cephalotus genome sequencing.</title>
        <authorList>
            <person name="Fukushima K."/>
            <person name="Hasebe M."/>
            <person name="Fang X."/>
        </authorList>
    </citation>
    <scope>NUCLEOTIDE SEQUENCE [LARGE SCALE GENOMIC DNA]</scope>
    <source>
        <strain evidence="4">cv. St1</strain>
    </source>
</reference>
<dbReference type="CDD" id="cd06257">
    <property type="entry name" value="DnaJ"/>
    <property type="match status" value="1"/>
</dbReference>
<dbReference type="OrthoDB" id="5418203at2759"/>
<dbReference type="EMBL" id="BDDD01000171">
    <property type="protein sequence ID" value="GAV60816.1"/>
    <property type="molecule type" value="Genomic_DNA"/>
</dbReference>
<dbReference type="InterPro" id="IPR036869">
    <property type="entry name" value="J_dom_sf"/>
</dbReference>
<dbReference type="PANTHER" id="PTHR21678">
    <property type="entry name" value="GROWTH INHIBITION AND DIFFERENTIATION RELATED PROTEIN 88"/>
    <property type="match status" value="1"/>
</dbReference>
<evidence type="ECO:0000256" key="1">
    <source>
        <dbReference type="SAM" id="MobiDB-lite"/>
    </source>
</evidence>
<evidence type="ECO:0000313" key="4">
    <source>
        <dbReference type="Proteomes" id="UP000187406"/>
    </source>
</evidence>
<sequence>MGDDSATNDDLLLKAFFAEVSEVERDNEVLRILSCFKLNPYDYLNLPFDASPEDVKKQYRKLSLLVHPDKCKHPQAKEAFEALEKAQQLLLDQEERDYILSQVVAEKDWEVIADHVADELLPLQCLPGVSNLSLEALEATKVQAPKRHGRGTFSYKRDEMNSDRQFDNSIADDVCDEDVCHSSERTREWNYPKYGTRHVVVLADFSPSTRTTDLEKLFVDFTDRGVVIRWVDDTTALAVFPTPSIALEARNCVQCPFTVRILDEDDVLLSSISPRDLEPPRRRPKTSARTAQRLIAQGMGLKLPSTFGSRELKNQETDRRSRIAARQKLRDDAWGADDVN</sequence>